<sequence>MASQKVKAASLTWPSSLLELMSDQVVGLGTFMEPCHYSSPNLKRNPCMRSPNPDKIYPGVNHQA</sequence>
<evidence type="ECO:0000313" key="3">
    <source>
        <dbReference type="Proteomes" id="UP001164929"/>
    </source>
</evidence>
<evidence type="ECO:0000313" key="2">
    <source>
        <dbReference type="EMBL" id="KAJ7013893.1"/>
    </source>
</evidence>
<accession>A0AAD6RRW8</accession>
<name>A0AAD6RRW8_9ROSI</name>
<comment type="caution">
    <text evidence="2">The sequence shown here is derived from an EMBL/GenBank/DDBJ whole genome shotgun (WGS) entry which is preliminary data.</text>
</comment>
<evidence type="ECO:0000256" key="1">
    <source>
        <dbReference type="SAM" id="MobiDB-lite"/>
    </source>
</evidence>
<keyword evidence="3" id="KW-1185">Reference proteome</keyword>
<gene>
    <name evidence="2" type="ORF">NC653_003504</name>
</gene>
<dbReference type="Proteomes" id="UP001164929">
    <property type="component" value="Chromosome 1"/>
</dbReference>
<reference evidence="2 3" key="1">
    <citation type="journal article" date="2023" name="Mol. Ecol. Resour.">
        <title>Chromosome-level genome assembly of a triploid poplar Populus alba 'Berolinensis'.</title>
        <authorList>
            <person name="Chen S."/>
            <person name="Yu Y."/>
            <person name="Wang X."/>
            <person name="Wang S."/>
            <person name="Zhang T."/>
            <person name="Zhou Y."/>
            <person name="He R."/>
            <person name="Meng N."/>
            <person name="Wang Y."/>
            <person name="Liu W."/>
            <person name="Liu Z."/>
            <person name="Liu J."/>
            <person name="Guo Q."/>
            <person name="Huang H."/>
            <person name="Sederoff R.R."/>
            <person name="Wang G."/>
            <person name="Qu G."/>
            <person name="Chen S."/>
        </authorList>
    </citation>
    <scope>NUCLEOTIDE SEQUENCE [LARGE SCALE GENOMIC DNA]</scope>
    <source>
        <strain evidence="2">SC-2020</strain>
    </source>
</reference>
<organism evidence="2 3">
    <name type="scientific">Populus alba x Populus x berolinensis</name>
    <dbReference type="NCBI Taxonomy" id="444605"/>
    <lineage>
        <taxon>Eukaryota</taxon>
        <taxon>Viridiplantae</taxon>
        <taxon>Streptophyta</taxon>
        <taxon>Embryophyta</taxon>
        <taxon>Tracheophyta</taxon>
        <taxon>Spermatophyta</taxon>
        <taxon>Magnoliopsida</taxon>
        <taxon>eudicotyledons</taxon>
        <taxon>Gunneridae</taxon>
        <taxon>Pentapetalae</taxon>
        <taxon>rosids</taxon>
        <taxon>fabids</taxon>
        <taxon>Malpighiales</taxon>
        <taxon>Salicaceae</taxon>
        <taxon>Saliceae</taxon>
        <taxon>Populus</taxon>
    </lineage>
</organism>
<proteinExistence type="predicted"/>
<protein>
    <submittedName>
        <fullName evidence="2">Uncharacterized protein</fullName>
    </submittedName>
</protein>
<feature type="region of interest" description="Disordered" evidence="1">
    <location>
        <begin position="42"/>
        <end position="64"/>
    </location>
</feature>
<dbReference type="AlphaFoldDB" id="A0AAD6RRW8"/>
<dbReference type="EMBL" id="JAQIZT010000001">
    <property type="protein sequence ID" value="KAJ7013893.1"/>
    <property type="molecule type" value="Genomic_DNA"/>
</dbReference>